<dbReference type="CDD" id="cd14014">
    <property type="entry name" value="STKc_PknB_like"/>
    <property type="match status" value="1"/>
</dbReference>
<gene>
    <name evidence="6" type="ORF">ABKW32_13320</name>
</gene>
<evidence type="ECO:0000313" key="7">
    <source>
        <dbReference type="Proteomes" id="UP001471651"/>
    </source>
</evidence>
<proteinExistence type="predicted"/>
<evidence type="ECO:0000256" key="4">
    <source>
        <dbReference type="PROSITE-ProRule" id="PRU10141"/>
    </source>
</evidence>
<dbReference type="InterPro" id="IPR017441">
    <property type="entry name" value="Protein_kinase_ATP_BS"/>
</dbReference>
<dbReference type="Pfam" id="PF00069">
    <property type="entry name" value="Pkinase"/>
    <property type="match status" value="1"/>
</dbReference>
<name>A0ABV0L233_9GAMM</name>
<dbReference type="RefSeq" id="WP_348577340.1">
    <property type="nucleotide sequence ID" value="NZ_JBDYKN010000012.1"/>
</dbReference>
<accession>A0ABV0L233</accession>
<dbReference type="InterPro" id="IPR008271">
    <property type="entry name" value="Ser/Thr_kinase_AS"/>
</dbReference>
<dbReference type="Pfam" id="PF13191">
    <property type="entry name" value="AAA_16"/>
    <property type="match status" value="1"/>
</dbReference>
<feature type="binding site" evidence="4">
    <location>
        <position position="49"/>
    </location>
    <ligand>
        <name>ATP</name>
        <dbReference type="ChEBI" id="CHEBI:30616"/>
    </ligand>
</feature>
<dbReference type="SUPFAM" id="SSF52540">
    <property type="entry name" value="P-loop containing nucleoside triphosphate hydrolases"/>
    <property type="match status" value="1"/>
</dbReference>
<protein>
    <submittedName>
        <fullName evidence="6">Protein kinase</fullName>
    </submittedName>
</protein>
<dbReference type="Gene3D" id="3.40.50.300">
    <property type="entry name" value="P-loop containing nucleotide triphosphate hydrolases"/>
    <property type="match status" value="1"/>
</dbReference>
<organism evidence="6 7">
    <name type="scientific">Marinomonas primoryensis</name>
    <dbReference type="NCBI Taxonomy" id="178399"/>
    <lineage>
        <taxon>Bacteria</taxon>
        <taxon>Pseudomonadati</taxon>
        <taxon>Pseudomonadota</taxon>
        <taxon>Gammaproteobacteria</taxon>
        <taxon>Oceanospirillales</taxon>
        <taxon>Oceanospirillaceae</taxon>
        <taxon>Marinomonas</taxon>
    </lineage>
</organism>
<comment type="caution">
    <text evidence="6">The sequence shown here is derived from an EMBL/GenBank/DDBJ whole genome shotgun (WGS) entry which is preliminary data.</text>
</comment>
<keyword evidence="7" id="KW-1185">Reference proteome</keyword>
<keyword evidence="6" id="KW-0808">Transferase</keyword>
<comment type="subcellular location">
    <subcellularLocation>
        <location evidence="1">Membrane</location>
        <topology evidence="1">Single-pass membrane protein</topology>
    </subcellularLocation>
</comment>
<dbReference type="InterPro" id="IPR027417">
    <property type="entry name" value="P-loop_NTPase"/>
</dbReference>
<dbReference type="EMBL" id="JBDYKN010000012">
    <property type="protein sequence ID" value="MEP7730435.1"/>
    <property type="molecule type" value="Genomic_DNA"/>
</dbReference>
<keyword evidence="3 4" id="KW-0067">ATP-binding</keyword>
<dbReference type="InterPro" id="IPR029787">
    <property type="entry name" value="Nucleotide_cyclase"/>
</dbReference>
<dbReference type="SMART" id="SM00220">
    <property type="entry name" value="S_TKc"/>
    <property type="match status" value="1"/>
</dbReference>
<evidence type="ECO:0000313" key="6">
    <source>
        <dbReference type="EMBL" id="MEP7730435.1"/>
    </source>
</evidence>
<dbReference type="InterPro" id="IPR011009">
    <property type="entry name" value="Kinase-like_dom_sf"/>
</dbReference>
<dbReference type="SUPFAM" id="SSF55073">
    <property type="entry name" value="Nucleotide cyclase"/>
    <property type="match status" value="1"/>
</dbReference>
<evidence type="ECO:0000256" key="1">
    <source>
        <dbReference type="ARBA" id="ARBA00004167"/>
    </source>
</evidence>
<dbReference type="Gene3D" id="1.25.40.10">
    <property type="entry name" value="Tetratricopeptide repeat domain"/>
    <property type="match status" value="2"/>
</dbReference>
<dbReference type="Pfam" id="PF13424">
    <property type="entry name" value="TPR_12"/>
    <property type="match status" value="1"/>
</dbReference>
<dbReference type="Gene3D" id="1.10.510.10">
    <property type="entry name" value="Transferase(Phosphotransferase) domain 1"/>
    <property type="match status" value="1"/>
</dbReference>
<evidence type="ECO:0000256" key="3">
    <source>
        <dbReference type="ARBA" id="ARBA00022840"/>
    </source>
</evidence>
<keyword evidence="6" id="KW-0418">Kinase</keyword>
<sequence>MSSVAVQDEFACLHFDSEDYELKHKIGQGGFSSVFKAIHKKTSQTVAIKFLQLTTQSDPKYRQQQLSRFERESNLVGQLSHPHIVRLLDKGGIEDTSVYSVFEYVEGVSLSDYIKQEGALSVEETHSIMLQILDALVHAHQQGIIHRDIKPSNIMLSRTGAKHHVKLLDFGISTITLGQRTKDYLALTTNQGPIGTPTYCAPEQLRGELTTFSSDIYMWGLVFIECLTGVPAITGASVAEVYHKHLNDMPITIPAPLHSHPLGQLLQRSLRKNASERINSAQTLYNELSELVLTNLVGRFLPVTAQTQNSDATLELRQDDPNYLPVTSTQSVERKQITTLALRIQVKGIDHSSIETEIIETIFQSIRRQFIDVAQRYDGFHVGNLSGFCVFYFGYPIASDHDARLAARTALEIISLTKKQQPYISARHGCEFEINIGIHTGILLKRGNTIPDGFASHHASDLALQAQGQSILCSLDTKTMLDNYYQFAEHQTAQQDYAQLIAERAIEAFGFIRGVRNTYPLVGRATELNILRSALVNASNHNVIHLHGEAGIGKSRLIHEFRQLESSRPHHIFQALPEHQNNALFPILSVIKHLLTSLFDQNISEGEQLTELIEKGNLLGPTAEITTLLAAWLNINDIETRQLSSLEPAVQKSLLFEGLTYILTHDQDQNTQHSKSVGSVYIFEDIHWADATTLEFIAHLAKQDKIQDIITTSRQPAPVAFADNPFTSIQLEQLTEASTEKFIHTLFEEVNIASRVMALLVARTDGIPLFIEELVSMLKRRNLVQLTQNTIDFVDPQNIDDIPSSLRESIQNKIDGLIYAKDTLQLAAALGRQFDYNLLIAASHFSELQVQNDVSELIDNQLIIQQRHVDGDRYLFKHALVRDTGYDSIEKKARPELHERIAESILNTTKVVDRFIASDLAQHYEKAQQYHKASQYYYQAANEAETTFAVDDAIHLYQSALECYRKIDSQPNQKMQEEEREKEQAQQDQLKPILKGLAGCLARDGQHDNARKTLQELIGLLEQTNDYETLASAHIALGKTYEVVHQHDDALKHYQAAHASLLKAPHSDKPEKSDWWNIWLEIKSAILYVYYWLATPNEMSLIIKEIEPIIEKIADKRQLAKYYDDKLHVQFRKKRYLLNQKDIIIAKQAVNAASQCEDSFLHAHSLFALGFTLMCAGKYKESPSNMLLALKLAVQHQDKILQTRCCAYLSVNYRLKLDIKISRKFSKRLLKLADETNMDDYSAISLANLSWSYFAEKNHSLSSKYLENSLCKWNNISSRFEFPFLWLSHLQAIALCDVNSDFAKKHIHQVPNFAATLLDSRQMPLPQAIGQLLLKLSDVSNLFQRAYLIEKLAKTAAEHRLL</sequence>
<dbReference type="InterPro" id="IPR045269">
    <property type="entry name" value="Atg1-like"/>
</dbReference>
<dbReference type="InterPro" id="IPR000719">
    <property type="entry name" value="Prot_kinase_dom"/>
</dbReference>
<dbReference type="Proteomes" id="UP001471651">
    <property type="component" value="Unassembled WGS sequence"/>
</dbReference>
<dbReference type="GO" id="GO:0016301">
    <property type="term" value="F:kinase activity"/>
    <property type="evidence" value="ECO:0007669"/>
    <property type="project" value="UniProtKB-KW"/>
</dbReference>
<dbReference type="PROSITE" id="PS00107">
    <property type="entry name" value="PROTEIN_KINASE_ATP"/>
    <property type="match status" value="1"/>
</dbReference>
<feature type="domain" description="Protein kinase" evidence="5">
    <location>
        <begin position="20"/>
        <end position="292"/>
    </location>
</feature>
<evidence type="ECO:0000256" key="2">
    <source>
        <dbReference type="ARBA" id="ARBA00022741"/>
    </source>
</evidence>
<dbReference type="PROSITE" id="PS00108">
    <property type="entry name" value="PROTEIN_KINASE_ST"/>
    <property type="match status" value="1"/>
</dbReference>
<dbReference type="PROSITE" id="PS50011">
    <property type="entry name" value="PROTEIN_KINASE_DOM"/>
    <property type="match status" value="1"/>
</dbReference>
<keyword evidence="2 4" id="KW-0547">Nucleotide-binding</keyword>
<dbReference type="InterPro" id="IPR011990">
    <property type="entry name" value="TPR-like_helical_dom_sf"/>
</dbReference>
<dbReference type="SUPFAM" id="SSF48452">
    <property type="entry name" value="TPR-like"/>
    <property type="match status" value="2"/>
</dbReference>
<dbReference type="InterPro" id="IPR041664">
    <property type="entry name" value="AAA_16"/>
</dbReference>
<dbReference type="Gene3D" id="3.30.70.1230">
    <property type="entry name" value="Nucleotide cyclase"/>
    <property type="match status" value="1"/>
</dbReference>
<reference evidence="6 7" key="1">
    <citation type="submission" date="2024-05" db="EMBL/GenBank/DDBJ databases">
        <authorList>
            <person name="Busch G.E."/>
            <person name="Sharma I."/>
        </authorList>
    </citation>
    <scope>NUCLEOTIDE SEQUENCE [LARGE SCALE GENOMIC DNA]</scope>
    <source>
        <strain evidence="6 7">23GB23</strain>
    </source>
</reference>
<dbReference type="PANTHER" id="PTHR24348">
    <property type="entry name" value="SERINE/THREONINE-PROTEIN KINASE UNC-51-RELATED"/>
    <property type="match status" value="1"/>
</dbReference>
<evidence type="ECO:0000259" key="5">
    <source>
        <dbReference type="PROSITE" id="PS50011"/>
    </source>
</evidence>
<dbReference type="SUPFAM" id="SSF56112">
    <property type="entry name" value="Protein kinase-like (PK-like)"/>
    <property type="match status" value="1"/>
</dbReference>